<feature type="compositionally biased region" description="Basic and acidic residues" evidence="1">
    <location>
        <begin position="1"/>
        <end position="12"/>
    </location>
</feature>
<evidence type="ECO:0000256" key="1">
    <source>
        <dbReference type="SAM" id="MobiDB-lite"/>
    </source>
</evidence>
<evidence type="ECO:0000313" key="2">
    <source>
        <dbReference type="EMBL" id="RYP02581.1"/>
    </source>
</evidence>
<dbReference type="Proteomes" id="UP000293360">
    <property type="component" value="Unassembled WGS sequence"/>
</dbReference>
<protein>
    <submittedName>
        <fullName evidence="2">Uncharacterized protein</fullName>
    </submittedName>
</protein>
<feature type="region of interest" description="Disordered" evidence="1">
    <location>
        <begin position="1"/>
        <end position="120"/>
    </location>
</feature>
<keyword evidence="3" id="KW-1185">Reference proteome</keyword>
<comment type="caution">
    <text evidence="2">The sequence shown here is derived from an EMBL/GenBank/DDBJ whole genome shotgun (WGS) entry which is preliminary data.</text>
</comment>
<name>A0A4Q4T7V3_9PEZI</name>
<feature type="compositionally biased region" description="Low complexity" evidence="1">
    <location>
        <begin position="28"/>
        <end position="38"/>
    </location>
</feature>
<gene>
    <name evidence="2" type="ORF">DL764_005739</name>
</gene>
<accession>A0A4Q4T7V3</accession>
<dbReference type="EMBL" id="QJNU01000311">
    <property type="protein sequence ID" value="RYP02581.1"/>
    <property type="molecule type" value="Genomic_DNA"/>
</dbReference>
<feature type="compositionally biased region" description="Basic and acidic residues" evidence="1">
    <location>
        <begin position="61"/>
        <end position="81"/>
    </location>
</feature>
<organism evidence="2 3">
    <name type="scientific">Monosporascus ibericus</name>
    <dbReference type="NCBI Taxonomy" id="155417"/>
    <lineage>
        <taxon>Eukaryota</taxon>
        <taxon>Fungi</taxon>
        <taxon>Dikarya</taxon>
        <taxon>Ascomycota</taxon>
        <taxon>Pezizomycotina</taxon>
        <taxon>Sordariomycetes</taxon>
        <taxon>Xylariomycetidae</taxon>
        <taxon>Xylariales</taxon>
        <taxon>Xylariales incertae sedis</taxon>
        <taxon>Monosporascus</taxon>
    </lineage>
</organism>
<evidence type="ECO:0000313" key="3">
    <source>
        <dbReference type="Proteomes" id="UP000293360"/>
    </source>
</evidence>
<sequence>MSERANSKKMREASPTPLGTDLYHDYLQQSARQQQQRKQGGGGDGGGPAPDEPDNVGSQMYHEHIQREGRLEEQRRRERQGGDGAGANTFYQHPNVPIVPRPQPPRDEYHEYLYQSTQQQ</sequence>
<feature type="compositionally biased region" description="Gly residues" evidence="1">
    <location>
        <begin position="39"/>
        <end position="48"/>
    </location>
</feature>
<dbReference type="AlphaFoldDB" id="A0A4Q4T7V3"/>
<reference evidence="2 3" key="1">
    <citation type="submission" date="2018-06" db="EMBL/GenBank/DDBJ databases">
        <title>Complete Genomes of Monosporascus.</title>
        <authorList>
            <person name="Robinson A.J."/>
            <person name="Natvig D.O."/>
        </authorList>
    </citation>
    <scope>NUCLEOTIDE SEQUENCE [LARGE SCALE GENOMIC DNA]</scope>
    <source>
        <strain evidence="2 3">CBS 110550</strain>
    </source>
</reference>
<proteinExistence type="predicted"/>